<keyword evidence="6" id="KW-1185">Reference proteome</keyword>
<dbReference type="SUPFAM" id="SSF53474">
    <property type="entry name" value="alpha/beta-Hydrolases"/>
    <property type="match status" value="1"/>
</dbReference>
<sequence length="258" mass="28351">MFKKCLILTSILFANIAFANSIKEDCNKKGEDFIYVQNECISYKKFDGDGEALNIIIHGTWDEGSDTLARYSPFAEDIAMRSDISTIAVALPGYSKSSSNKLISIGDKRSKNLAATKEYVEFLATLVESFKTKYNPSKITLIGHSAGCMMSATLLGVKPDLVNNLVCVGGVYDIHKKSDDKKLISAVDVVDKISKNSKIVLAYGTLDDISTPQTTIDFYNLAKQKGLDVKLIEVKDGVHIDLDMTTEVKNAIVELVEE</sequence>
<keyword evidence="1" id="KW-0732">Signal</keyword>
<evidence type="ECO:0000256" key="1">
    <source>
        <dbReference type="SAM" id="SignalP"/>
    </source>
</evidence>
<protein>
    <submittedName>
        <fullName evidence="3 4">Alpha/beta hydrolase</fullName>
    </submittedName>
</protein>
<evidence type="ECO:0000313" key="4">
    <source>
        <dbReference type="EMBL" id="RXJ92728.1"/>
    </source>
</evidence>
<reference evidence="4 6" key="1">
    <citation type="submission" date="2017-10" db="EMBL/GenBank/DDBJ databases">
        <title>Genomics of the genus Arcobacter.</title>
        <authorList>
            <person name="Perez-Cataluna A."/>
            <person name="Figueras M.J."/>
        </authorList>
    </citation>
    <scope>NUCLEOTIDE SEQUENCE [LARGE SCALE GENOMIC DNA]</scope>
    <source>
        <strain evidence="4 6">LMG 25534</strain>
    </source>
</reference>
<evidence type="ECO:0000313" key="5">
    <source>
        <dbReference type="Proteomes" id="UP000254504"/>
    </source>
</evidence>
<dbReference type="InterPro" id="IPR000073">
    <property type="entry name" value="AB_hydrolase_1"/>
</dbReference>
<feature type="chain" id="PRO_5041978680" evidence="1">
    <location>
        <begin position="20"/>
        <end position="258"/>
    </location>
</feature>
<dbReference type="KEGG" id="atp:ATR_1135"/>
<dbReference type="AlphaFoldDB" id="A0AAD0QK59"/>
<feature type="signal peptide" evidence="1">
    <location>
        <begin position="1"/>
        <end position="19"/>
    </location>
</feature>
<dbReference type="InterPro" id="IPR029058">
    <property type="entry name" value="AB_hydrolase_fold"/>
</dbReference>
<dbReference type="Proteomes" id="UP000254504">
    <property type="component" value="Chromosome"/>
</dbReference>
<keyword evidence="3" id="KW-0378">Hydrolase</keyword>
<dbReference type="GO" id="GO:0016787">
    <property type="term" value="F:hydrolase activity"/>
    <property type="evidence" value="ECO:0007669"/>
    <property type="project" value="UniProtKB-KW"/>
</dbReference>
<name>A0AAD0QK59_9BACT</name>
<accession>A0AAD0QK59</accession>
<gene>
    <name evidence="3" type="ORF">ATR_1135</name>
    <name evidence="4" type="ORF">CRU87_02800</name>
</gene>
<dbReference type="EMBL" id="PDKD01000002">
    <property type="protein sequence ID" value="RXJ92728.1"/>
    <property type="molecule type" value="Genomic_DNA"/>
</dbReference>
<evidence type="ECO:0000259" key="2">
    <source>
        <dbReference type="Pfam" id="PF00561"/>
    </source>
</evidence>
<reference evidence="3 5" key="2">
    <citation type="submission" date="2018-07" db="EMBL/GenBank/DDBJ databases">
        <title>Complete genome of the Arcobacter trophiarum type strain LMG 25534.</title>
        <authorList>
            <person name="Miller W.G."/>
            <person name="Yee E."/>
        </authorList>
    </citation>
    <scope>NUCLEOTIDE SEQUENCE [LARGE SCALE GENOMIC DNA]</scope>
    <source>
        <strain evidence="3 5">LMG 25534</strain>
    </source>
</reference>
<evidence type="ECO:0000313" key="3">
    <source>
        <dbReference type="EMBL" id="AXK48998.1"/>
    </source>
</evidence>
<feature type="domain" description="AB hydrolase-1" evidence="2">
    <location>
        <begin position="83"/>
        <end position="174"/>
    </location>
</feature>
<dbReference type="Proteomes" id="UP000289132">
    <property type="component" value="Unassembled WGS sequence"/>
</dbReference>
<dbReference type="Gene3D" id="3.40.50.1820">
    <property type="entry name" value="alpha/beta hydrolase"/>
    <property type="match status" value="1"/>
</dbReference>
<dbReference type="EMBL" id="CP031367">
    <property type="protein sequence ID" value="AXK48998.1"/>
    <property type="molecule type" value="Genomic_DNA"/>
</dbReference>
<proteinExistence type="predicted"/>
<organism evidence="3 5">
    <name type="scientific">Aliarcobacter trophiarum LMG 25534</name>
    <dbReference type="NCBI Taxonomy" id="1032241"/>
    <lineage>
        <taxon>Bacteria</taxon>
        <taxon>Pseudomonadati</taxon>
        <taxon>Campylobacterota</taxon>
        <taxon>Epsilonproteobacteria</taxon>
        <taxon>Campylobacterales</taxon>
        <taxon>Arcobacteraceae</taxon>
        <taxon>Aliarcobacter</taxon>
    </lineage>
</organism>
<dbReference type="Pfam" id="PF00561">
    <property type="entry name" value="Abhydrolase_1"/>
    <property type="match status" value="1"/>
</dbReference>
<evidence type="ECO:0000313" key="6">
    <source>
        <dbReference type="Proteomes" id="UP000289132"/>
    </source>
</evidence>
<dbReference type="RefSeq" id="WP_115428502.1">
    <property type="nucleotide sequence ID" value="NZ_CP031367.1"/>
</dbReference>